<protein>
    <submittedName>
        <fullName evidence="2">PROTEIN SSU-2, ISOFORM B</fullName>
    </submittedName>
</protein>
<evidence type="ECO:0000313" key="3">
    <source>
        <dbReference type="Proteomes" id="UP000054845"/>
    </source>
</evidence>
<dbReference type="AlphaFoldDB" id="A0A0P1BPR7"/>
<feature type="compositionally biased region" description="Polar residues" evidence="1">
    <location>
        <begin position="124"/>
        <end position="151"/>
    </location>
</feature>
<feature type="region of interest" description="Disordered" evidence="1">
    <location>
        <begin position="494"/>
        <end position="519"/>
    </location>
</feature>
<dbReference type="Proteomes" id="UP000054845">
    <property type="component" value="Unassembled WGS sequence"/>
</dbReference>
<reference evidence="2 3" key="1">
    <citation type="submission" date="2014-09" db="EMBL/GenBank/DDBJ databases">
        <authorList>
            <person name="Magalhaes I.L.F."/>
            <person name="Oliveira U."/>
            <person name="Santos F.R."/>
            <person name="Vidigal T.H.D.A."/>
            <person name="Brescovit A.D."/>
            <person name="Santos A.J."/>
        </authorList>
    </citation>
    <scope>NUCLEOTIDE SEQUENCE [LARGE SCALE GENOMIC DNA]</scope>
</reference>
<feature type="compositionally biased region" description="Polar residues" evidence="1">
    <location>
        <begin position="495"/>
        <end position="519"/>
    </location>
</feature>
<evidence type="ECO:0000256" key="1">
    <source>
        <dbReference type="SAM" id="MobiDB-lite"/>
    </source>
</evidence>
<dbReference type="OrthoDB" id="6419224at2759"/>
<name>A0A0P1BPR7_9BASI</name>
<organism evidence="2 3">
    <name type="scientific">Ceraceosorus bombacis</name>
    <dbReference type="NCBI Taxonomy" id="401625"/>
    <lineage>
        <taxon>Eukaryota</taxon>
        <taxon>Fungi</taxon>
        <taxon>Dikarya</taxon>
        <taxon>Basidiomycota</taxon>
        <taxon>Ustilaginomycotina</taxon>
        <taxon>Exobasidiomycetes</taxon>
        <taxon>Ceraceosorales</taxon>
        <taxon>Ceraceosoraceae</taxon>
        <taxon>Ceraceosorus</taxon>
    </lineage>
</organism>
<accession>A0A0P1BPR7</accession>
<feature type="region of interest" description="Disordered" evidence="1">
    <location>
        <begin position="103"/>
        <end position="169"/>
    </location>
</feature>
<feature type="region of interest" description="Disordered" evidence="1">
    <location>
        <begin position="574"/>
        <end position="597"/>
    </location>
</feature>
<keyword evidence="3" id="KW-1185">Reference proteome</keyword>
<evidence type="ECO:0000313" key="2">
    <source>
        <dbReference type="EMBL" id="CEH18052.1"/>
    </source>
</evidence>
<sequence length="597" mass="64664">MQRRSLKPGREDRHCSIDTRIPTFTIPFTFPGRTKRVHDRPSPRYICLSAEHQRSSVVKMIEEKVVLHGSSHSRELAEQETQPARSLQAEDLSARLRLLGRIEKDTLQVPGSPRSPSRATRSPTMASPASPEENTSSRTSFLHSPDSSSKTARSDAPSLGGPPSPMIRLKTRLEVEDVILRFENDTSPASFEQDPAVTTRVKKELHFTLNDDDAPLLSTHTGGIFSHFETSASPATLSAVVAVETRSARWRPTRPTESKLTPAVNDLPPAELFPSPWAFQMSSPVSPAECGRESAEDQPSVERVYEVGGVEHVQLRCTVCSGQGEHACVRCLATQPDECFACEGTGVNYKGKQCAICLDGNGQYLCTTCRGSGCQPCRACSAFGFVEHAFTITSRMHFLQFPAIDLASTNVTQSAPRSSEQRHQDAIALLCHKVNEVLEAISRRPGASRPVLVPAYALAVVKLTSGTMSPSNADSRSLFAPNEISHAANEHDASINGQETDSPPVHPTSSIFASGRSSPAISTRRAGGLSIAQDKVSSSRLSTVSMPNIHKSGQAGRNSWLRAKVRASVSALTRRVVRHKDGGPASPKQNSTHRSAS</sequence>
<dbReference type="EMBL" id="CCYA01000269">
    <property type="protein sequence ID" value="CEH18052.1"/>
    <property type="molecule type" value="Genomic_DNA"/>
</dbReference>
<proteinExistence type="predicted"/>
<feature type="compositionally biased region" description="Polar residues" evidence="1">
    <location>
        <begin position="587"/>
        <end position="597"/>
    </location>
</feature>
<feature type="compositionally biased region" description="Low complexity" evidence="1">
    <location>
        <begin position="110"/>
        <end position="123"/>
    </location>
</feature>